<sequence length="90" mass="9786">MIDILLSIAPWLAGLIGIVAGLFMHQQAKATKAQAAQEVAETKQEVDDRNTAAAQKAAQATGERGNVENEIAAMPAADREQRLRDDWTRE</sequence>
<dbReference type="GO" id="GO:0045259">
    <property type="term" value="C:proton-transporting ATP synthase complex"/>
    <property type="evidence" value="ECO:0007669"/>
    <property type="project" value="UniProtKB-KW"/>
</dbReference>
<evidence type="ECO:0000256" key="6">
    <source>
        <dbReference type="ARBA" id="ARBA00023136"/>
    </source>
</evidence>
<keyword evidence="4" id="KW-0375">Hydrogen ion transport</keyword>
<evidence type="ECO:0000256" key="8">
    <source>
        <dbReference type="SAM" id="MobiDB-lite"/>
    </source>
</evidence>
<feature type="compositionally biased region" description="Basic and acidic residues" evidence="8">
    <location>
        <begin position="41"/>
        <end position="50"/>
    </location>
</feature>
<dbReference type="RefSeq" id="WP_061789239.1">
    <property type="nucleotide sequence ID" value="NZ_CP024996.1"/>
</dbReference>
<keyword evidence="7" id="KW-0066">ATP synthesis</keyword>
<evidence type="ECO:0000256" key="4">
    <source>
        <dbReference type="ARBA" id="ARBA00022781"/>
    </source>
</evidence>
<dbReference type="Proteomes" id="UP000269199">
    <property type="component" value="Chromosome"/>
</dbReference>
<keyword evidence="6" id="KW-0472">Membrane</keyword>
<dbReference type="EMBL" id="CP024996">
    <property type="protein sequence ID" value="AYR23040.1"/>
    <property type="molecule type" value="Genomic_DNA"/>
</dbReference>
<evidence type="ECO:0000256" key="7">
    <source>
        <dbReference type="ARBA" id="ARBA00023310"/>
    </source>
</evidence>
<evidence type="ECO:0000256" key="1">
    <source>
        <dbReference type="ARBA" id="ARBA00004370"/>
    </source>
</evidence>
<dbReference type="GO" id="GO:0015986">
    <property type="term" value="P:proton motive force-driven ATP synthesis"/>
    <property type="evidence" value="ECO:0007669"/>
    <property type="project" value="InterPro"/>
</dbReference>
<keyword evidence="5" id="KW-0406">Ion transport</keyword>
<accession>A0AAD0U4U5</accession>
<gene>
    <name evidence="9" type="ORF">RC54_04040</name>
</gene>
<evidence type="ECO:0000256" key="2">
    <source>
        <dbReference type="ARBA" id="ARBA00022448"/>
    </source>
</evidence>
<feature type="compositionally biased region" description="Basic and acidic residues" evidence="8">
    <location>
        <begin position="77"/>
        <end position="90"/>
    </location>
</feature>
<reference evidence="9 10" key="1">
    <citation type="submission" date="2017-11" db="EMBL/GenBank/DDBJ databases">
        <title>Complete genome sequence of Herbaspirillum rubrisubalbicans DSM 11543.</title>
        <authorList>
            <person name="Chen M."/>
            <person name="An Q."/>
        </authorList>
    </citation>
    <scope>NUCLEOTIDE SEQUENCE [LARGE SCALE GENOMIC DNA]</scope>
    <source>
        <strain evidence="9 10">DSM 11543</strain>
    </source>
</reference>
<dbReference type="Pfam" id="PF05680">
    <property type="entry name" value="ATP-synt_E"/>
    <property type="match status" value="1"/>
</dbReference>
<protein>
    <submittedName>
        <fullName evidence="9">Uncharacterized protein</fullName>
    </submittedName>
</protein>
<feature type="region of interest" description="Disordered" evidence="8">
    <location>
        <begin position="41"/>
        <end position="90"/>
    </location>
</feature>
<dbReference type="AlphaFoldDB" id="A0AAD0U4U5"/>
<evidence type="ECO:0000313" key="10">
    <source>
        <dbReference type="Proteomes" id="UP000269199"/>
    </source>
</evidence>
<keyword evidence="3" id="KW-0138">CF(0)</keyword>
<evidence type="ECO:0000256" key="3">
    <source>
        <dbReference type="ARBA" id="ARBA00022547"/>
    </source>
</evidence>
<evidence type="ECO:0000256" key="5">
    <source>
        <dbReference type="ARBA" id="ARBA00023065"/>
    </source>
</evidence>
<comment type="subcellular location">
    <subcellularLocation>
        <location evidence="1">Membrane</location>
    </subcellularLocation>
</comment>
<proteinExistence type="predicted"/>
<evidence type="ECO:0000313" key="9">
    <source>
        <dbReference type="EMBL" id="AYR23040.1"/>
    </source>
</evidence>
<dbReference type="GO" id="GO:0015078">
    <property type="term" value="F:proton transmembrane transporter activity"/>
    <property type="evidence" value="ECO:0007669"/>
    <property type="project" value="InterPro"/>
</dbReference>
<organism evidence="9 10">
    <name type="scientific">Herbaspirillum rubrisubalbicans</name>
    <dbReference type="NCBI Taxonomy" id="80842"/>
    <lineage>
        <taxon>Bacteria</taxon>
        <taxon>Pseudomonadati</taxon>
        <taxon>Pseudomonadota</taxon>
        <taxon>Betaproteobacteria</taxon>
        <taxon>Burkholderiales</taxon>
        <taxon>Oxalobacteraceae</taxon>
        <taxon>Herbaspirillum</taxon>
    </lineage>
</organism>
<keyword evidence="2" id="KW-0813">Transport</keyword>
<name>A0AAD0U4U5_9BURK</name>
<dbReference type="InterPro" id="IPR008386">
    <property type="entry name" value="ATP_synth_F0_esu_mt"/>
</dbReference>